<dbReference type="EMBL" id="FXTI01000014">
    <property type="protein sequence ID" value="SMO92097.1"/>
    <property type="molecule type" value="Genomic_DNA"/>
</dbReference>
<feature type="coiled-coil region" evidence="1">
    <location>
        <begin position="4"/>
        <end position="31"/>
    </location>
</feature>
<sequence>MITEQEALKKVREADRRVTEAKARLRAHFDEEEIRKLELSFYCRSVYALGVAWGVYETVKNVKTKRDD</sequence>
<keyword evidence="3" id="KW-1185">Reference proteome</keyword>
<dbReference type="RefSeq" id="WP_142506624.1">
    <property type="nucleotide sequence ID" value="NZ_FXTI01000014.1"/>
</dbReference>
<dbReference type="AlphaFoldDB" id="A0A521F7I4"/>
<reference evidence="2 3" key="1">
    <citation type="submission" date="2017-05" db="EMBL/GenBank/DDBJ databases">
        <authorList>
            <person name="Varghese N."/>
            <person name="Submissions S."/>
        </authorList>
    </citation>
    <scope>NUCLEOTIDE SEQUENCE [LARGE SCALE GENOMIC DNA]</scope>
    <source>
        <strain evidence="2 3">DSM 45474</strain>
    </source>
</reference>
<dbReference type="Proteomes" id="UP000315636">
    <property type="component" value="Unassembled WGS sequence"/>
</dbReference>
<evidence type="ECO:0000313" key="2">
    <source>
        <dbReference type="EMBL" id="SMO92097.1"/>
    </source>
</evidence>
<gene>
    <name evidence="2" type="ORF">SAMN06264849_11423</name>
</gene>
<name>A0A521F7I4_9BACL</name>
<protein>
    <submittedName>
        <fullName evidence="2">Uncharacterized protein</fullName>
    </submittedName>
</protein>
<proteinExistence type="predicted"/>
<evidence type="ECO:0000256" key="1">
    <source>
        <dbReference type="SAM" id="Coils"/>
    </source>
</evidence>
<evidence type="ECO:0000313" key="3">
    <source>
        <dbReference type="Proteomes" id="UP000315636"/>
    </source>
</evidence>
<keyword evidence="1" id="KW-0175">Coiled coil</keyword>
<organism evidence="2 3">
    <name type="scientific">Melghirimyces algeriensis</name>
    <dbReference type="NCBI Taxonomy" id="910412"/>
    <lineage>
        <taxon>Bacteria</taxon>
        <taxon>Bacillati</taxon>
        <taxon>Bacillota</taxon>
        <taxon>Bacilli</taxon>
        <taxon>Bacillales</taxon>
        <taxon>Thermoactinomycetaceae</taxon>
        <taxon>Melghirimyces</taxon>
    </lineage>
</organism>
<accession>A0A521F7I4</accession>